<organism evidence="3 4">
    <name type="scientific">Lentzea jiangxiensis</name>
    <dbReference type="NCBI Taxonomy" id="641025"/>
    <lineage>
        <taxon>Bacteria</taxon>
        <taxon>Bacillati</taxon>
        <taxon>Actinomycetota</taxon>
        <taxon>Actinomycetes</taxon>
        <taxon>Pseudonocardiales</taxon>
        <taxon>Pseudonocardiaceae</taxon>
        <taxon>Lentzea</taxon>
    </lineage>
</organism>
<dbReference type="Pfam" id="PF13581">
    <property type="entry name" value="HATPase_c_2"/>
    <property type="match status" value="1"/>
</dbReference>
<dbReference type="GO" id="GO:0004674">
    <property type="term" value="F:protein serine/threonine kinase activity"/>
    <property type="evidence" value="ECO:0007669"/>
    <property type="project" value="UniProtKB-KW"/>
</dbReference>
<dbReference type="CDD" id="cd16936">
    <property type="entry name" value="HATPase_RsbW-like"/>
    <property type="match status" value="1"/>
</dbReference>
<sequence>MTTVEEGAGSLALDLPADASTTVGSVRRWLVGVLDGLGEDHLYDVQLIVTELVSNVYDHAPGPGQLRVAHHTQPCRVSVEVDDSSTALPVRGRSRLGGSRGRGIVVVESVSVHWGVRPLPEGKTVWAVVDCTG</sequence>
<keyword evidence="3" id="KW-0418">Kinase</keyword>
<evidence type="ECO:0000256" key="1">
    <source>
        <dbReference type="ARBA" id="ARBA00022527"/>
    </source>
</evidence>
<dbReference type="STRING" id="641025.SAMN05421507_103103"/>
<dbReference type="Proteomes" id="UP000199691">
    <property type="component" value="Unassembled WGS sequence"/>
</dbReference>
<dbReference type="InterPro" id="IPR036890">
    <property type="entry name" value="HATPase_C_sf"/>
</dbReference>
<keyword evidence="1" id="KW-0723">Serine/threonine-protein kinase</keyword>
<dbReference type="InterPro" id="IPR050267">
    <property type="entry name" value="Anti-sigma-factor_SerPK"/>
</dbReference>
<dbReference type="PANTHER" id="PTHR35526:SF3">
    <property type="entry name" value="ANTI-SIGMA-F FACTOR RSBW"/>
    <property type="match status" value="1"/>
</dbReference>
<evidence type="ECO:0000313" key="3">
    <source>
        <dbReference type="EMBL" id="SDO60607.1"/>
    </source>
</evidence>
<keyword evidence="3" id="KW-0808">Transferase</keyword>
<name>A0A1H0KXA9_9PSEU</name>
<dbReference type="SUPFAM" id="SSF55874">
    <property type="entry name" value="ATPase domain of HSP90 chaperone/DNA topoisomerase II/histidine kinase"/>
    <property type="match status" value="1"/>
</dbReference>
<dbReference type="Gene3D" id="3.30.565.10">
    <property type="entry name" value="Histidine kinase-like ATPase, C-terminal domain"/>
    <property type="match status" value="1"/>
</dbReference>
<reference evidence="4" key="1">
    <citation type="submission" date="2016-10" db="EMBL/GenBank/DDBJ databases">
        <authorList>
            <person name="Varghese N."/>
            <person name="Submissions S."/>
        </authorList>
    </citation>
    <scope>NUCLEOTIDE SEQUENCE [LARGE SCALE GENOMIC DNA]</scope>
    <source>
        <strain evidence="4">CGMCC 4.6609</strain>
    </source>
</reference>
<accession>A0A1H0KXA9</accession>
<dbReference type="PANTHER" id="PTHR35526">
    <property type="entry name" value="ANTI-SIGMA-F FACTOR RSBW-RELATED"/>
    <property type="match status" value="1"/>
</dbReference>
<dbReference type="RefSeq" id="WP_245733353.1">
    <property type="nucleotide sequence ID" value="NZ_FNIX01000003.1"/>
</dbReference>
<dbReference type="InterPro" id="IPR003594">
    <property type="entry name" value="HATPase_dom"/>
</dbReference>
<protein>
    <submittedName>
        <fullName evidence="3">Anti-sigma regulatory factor (Ser/Thr protein kinase)</fullName>
    </submittedName>
</protein>
<evidence type="ECO:0000259" key="2">
    <source>
        <dbReference type="Pfam" id="PF13581"/>
    </source>
</evidence>
<gene>
    <name evidence="3" type="ORF">SAMN05421507_103103</name>
</gene>
<evidence type="ECO:0000313" key="4">
    <source>
        <dbReference type="Proteomes" id="UP000199691"/>
    </source>
</evidence>
<keyword evidence="4" id="KW-1185">Reference proteome</keyword>
<dbReference type="AlphaFoldDB" id="A0A1H0KXA9"/>
<dbReference type="EMBL" id="FNIX01000003">
    <property type="protein sequence ID" value="SDO60607.1"/>
    <property type="molecule type" value="Genomic_DNA"/>
</dbReference>
<proteinExistence type="predicted"/>
<feature type="domain" description="Histidine kinase/HSP90-like ATPase" evidence="2">
    <location>
        <begin position="16"/>
        <end position="127"/>
    </location>
</feature>